<evidence type="ECO:0000259" key="7">
    <source>
        <dbReference type="Pfam" id="PF01035"/>
    </source>
</evidence>
<organism evidence="8 9">
    <name type="scientific">Microbacterium paludicola</name>
    <dbReference type="NCBI Taxonomy" id="300019"/>
    <lineage>
        <taxon>Bacteria</taxon>
        <taxon>Bacillati</taxon>
        <taxon>Actinomycetota</taxon>
        <taxon>Actinomycetes</taxon>
        <taxon>Micrococcales</taxon>
        <taxon>Microbacteriaceae</taxon>
        <taxon>Microbacterium</taxon>
    </lineage>
</organism>
<evidence type="ECO:0000256" key="2">
    <source>
        <dbReference type="ARBA" id="ARBA00022603"/>
    </source>
</evidence>
<dbReference type="InterPro" id="IPR014048">
    <property type="entry name" value="MethylDNA_cys_MeTrfase_DNA-bd"/>
</dbReference>
<dbReference type="GO" id="GO:0003908">
    <property type="term" value="F:methylated-DNA-[protein]-cysteine S-methyltransferase activity"/>
    <property type="evidence" value="ECO:0007669"/>
    <property type="project" value="UniProtKB-EC"/>
</dbReference>
<evidence type="ECO:0000313" key="9">
    <source>
        <dbReference type="Proteomes" id="UP001260188"/>
    </source>
</evidence>
<evidence type="ECO:0000256" key="4">
    <source>
        <dbReference type="ARBA" id="ARBA00022763"/>
    </source>
</evidence>
<dbReference type="CDD" id="cd06445">
    <property type="entry name" value="ATase"/>
    <property type="match status" value="1"/>
</dbReference>
<dbReference type="RefSeq" id="WP_137750652.1">
    <property type="nucleotide sequence ID" value="NZ_JAVIZA010000001.1"/>
</dbReference>
<proteinExistence type="predicted"/>
<keyword evidence="4" id="KW-0227">DNA damage</keyword>
<sequence>MTAVSDAPTPLEPAATASARGEIASIQTVATPDGPFTILEAGGAVLASGWTADPVAILDRLRPAARPARVVEAPTDAAASVAAYYDGDLAAIDAVPVRQSGTAMQRAGWQALRGIAPGEPLTYTGFAAALGSPGAVRAAASVCARNAAALFVPCHRVLRTGGALGGFAWGVEVKQRLLAREARHNG</sequence>
<dbReference type="NCBIfam" id="TIGR00589">
    <property type="entry name" value="ogt"/>
    <property type="match status" value="1"/>
</dbReference>
<keyword evidence="9" id="KW-1185">Reference proteome</keyword>
<evidence type="ECO:0000256" key="6">
    <source>
        <dbReference type="ARBA" id="ARBA00049348"/>
    </source>
</evidence>
<name>A0ABU1I270_9MICO</name>
<dbReference type="Pfam" id="PF01035">
    <property type="entry name" value="DNA_binding_1"/>
    <property type="match status" value="1"/>
</dbReference>
<feature type="domain" description="Methylated-DNA-[protein]-cysteine S-methyltransferase DNA binding" evidence="7">
    <location>
        <begin position="104"/>
        <end position="182"/>
    </location>
</feature>
<evidence type="ECO:0000256" key="1">
    <source>
        <dbReference type="ARBA" id="ARBA00001286"/>
    </source>
</evidence>
<keyword evidence="2 8" id="KW-0489">Methyltransferase</keyword>
<evidence type="ECO:0000313" key="8">
    <source>
        <dbReference type="EMBL" id="MDR6167253.1"/>
    </source>
</evidence>
<dbReference type="SUPFAM" id="SSF46767">
    <property type="entry name" value="Methylated DNA-protein cysteine methyltransferase, C-terminal domain"/>
    <property type="match status" value="1"/>
</dbReference>
<dbReference type="EC" id="2.1.1.63" evidence="8"/>
<dbReference type="Proteomes" id="UP001260188">
    <property type="component" value="Unassembled WGS sequence"/>
</dbReference>
<reference evidence="8 9" key="1">
    <citation type="submission" date="2023-08" db="EMBL/GenBank/DDBJ databases">
        <title>Functional and genomic diversity of the sorghum phyllosphere microbiome.</title>
        <authorList>
            <person name="Shade A."/>
        </authorList>
    </citation>
    <scope>NUCLEOTIDE SEQUENCE [LARGE SCALE GENOMIC DNA]</scope>
    <source>
        <strain evidence="8 9">SORGH_AS_0919</strain>
    </source>
</reference>
<dbReference type="PANTHER" id="PTHR10815:SF13">
    <property type="entry name" value="METHYLATED-DNA--PROTEIN-CYSTEINE METHYLTRANSFERASE"/>
    <property type="match status" value="1"/>
</dbReference>
<dbReference type="PANTHER" id="PTHR10815">
    <property type="entry name" value="METHYLATED-DNA--PROTEIN-CYSTEINE METHYLTRANSFERASE"/>
    <property type="match status" value="1"/>
</dbReference>
<comment type="catalytic activity">
    <reaction evidence="1">
        <text>a 4-O-methyl-thymidine in DNA + L-cysteinyl-[protein] = a thymidine in DNA + S-methyl-L-cysteinyl-[protein]</text>
        <dbReference type="Rhea" id="RHEA:53428"/>
        <dbReference type="Rhea" id="RHEA-COMP:10131"/>
        <dbReference type="Rhea" id="RHEA-COMP:10132"/>
        <dbReference type="Rhea" id="RHEA-COMP:13555"/>
        <dbReference type="Rhea" id="RHEA-COMP:13556"/>
        <dbReference type="ChEBI" id="CHEBI:29950"/>
        <dbReference type="ChEBI" id="CHEBI:82612"/>
        <dbReference type="ChEBI" id="CHEBI:137386"/>
        <dbReference type="ChEBI" id="CHEBI:137387"/>
        <dbReference type="EC" id="2.1.1.63"/>
    </reaction>
</comment>
<dbReference type="InterPro" id="IPR001497">
    <property type="entry name" value="MethylDNA_cys_MeTrfase_AS"/>
</dbReference>
<evidence type="ECO:0000256" key="3">
    <source>
        <dbReference type="ARBA" id="ARBA00022679"/>
    </source>
</evidence>
<dbReference type="GO" id="GO:0032259">
    <property type="term" value="P:methylation"/>
    <property type="evidence" value="ECO:0007669"/>
    <property type="project" value="UniProtKB-KW"/>
</dbReference>
<accession>A0ABU1I270</accession>
<comment type="caution">
    <text evidence="8">The sequence shown here is derived from an EMBL/GenBank/DDBJ whole genome shotgun (WGS) entry which is preliminary data.</text>
</comment>
<gene>
    <name evidence="8" type="ORF">QE367_001457</name>
</gene>
<evidence type="ECO:0000256" key="5">
    <source>
        <dbReference type="ARBA" id="ARBA00023204"/>
    </source>
</evidence>
<comment type="catalytic activity">
    <reaction evidence="6">
        <text>a 6-O-methyl-2'-deoxyguanosine in DNA + L-cysteinyl-[protein] = S-methyl-L-cysteinyl-[protein] + a 2'-deoxyguanosine in DNA</text>
        <dbReference type="Rhea" id="RHEA:24000"/>
        <dbReference type="Rhea" id="RHEA-COMP:10131"/>
        <dbReference type="Rhea" id="RHEA-COMP:10132"/>
        <dbReference type="Rhea" id="RHEA-COMP:11367"/>
        <dbReference type="Rhea" id="RHEA-COMP:11368"/>
        <dbReference type="ChEBI" id="CHEBI:29950"/>
        <dbReference type="ChEBI" id="CHEBI:82612"/>
        <dbReference type="ChEBI" id="CHEBI:85445"/>
        <dbReference type="ChEBI" id="CHEBI:85448"/>
        <dbReference type="EC" id="2.1.1.63"/>
    </reaction>
</comment>
<keyword evidence="3 8" id="KW-0808">Transferase</keyword>
<dbReference type="InterPro" id="IPR036217">
    <property type="entry name" value="MethylDNA_cys_MeTrfase_DNAb"/>
</dbReference>
<protein>
    <submittedName>
        <fullName evidence="8">Methylated-DNA-[protein]-cysteine S-methyltransferase</fullName>
        <ecNumber evidence="8">2.1.1.63</ecNumber>
    </submittedName>
</protein>
<dbReference type="Gene3D" id="1.10.10.10">
    <property type="entry name" value="Winged helix-like DNA-binding domain superfamily/Winged helix DNA-binding domain"/>
    <property type="match status" value="1"/>
</dbReference>
<dbReference type="InterPro" id="IPR036388">
    <property type="entry name" value="WH-like_DNA-bd_sf"/>
</dbReference>
<dbReference type="EMBL" id="JAVIZA010000001">
    <property type="protein sequence ID" value="MDR6167253.1"/>
    <property type="molecule type" value="Genomic_DNA"/>
</dbReference>
<keyword evidence="5" id="KW-0234">DNA repair</keyword>
<dbReference type="PROSITE" id="PS00374">
    <property type="entry name" value="MGMT"/>
    <property type="match status" value="1"/>
</dbReference>